<sequence>MFENILRIDPTLPKNLTTQQQMPYSFQIKNVIKQLAKYVILLECPLIFFKTYNFLPDLPSRDNPDHYETFANMLNKSTEVLKIRTQMLTQARNVRQISDGPGHLTDIKNRRLRK</sequence>
<dbReference type="AlphaFoldDB" id="A0A916E0D7"/>
<accession>A0A916E0D7</accession>
<evidence type="ECO:0000313" key="1">
    <source>
        <dbReference type="EMBL" id="CAB5332143.1"/>
    </source>
</evidence>
<dbReference type="EMBL" id="CAGKOT010000004">
    <property type="protein sequence ID" value="CAB5332143.1"/>
    <property type="molecule type" value="Genomic_DNA"/>
</dbReference>
<protein>
    <submittedName>
        <fullName evidence="1">Uncharacterized protein</fullName>
    </submittedName>
</protein>
<dbReference type="Proteomes" id="UP000684084">
    <property type="component" value="Unassembled WGS sequence"/>
</dbReference>
<gene>
    <name evidence="1" type="ORF">CHRIB12_LOCUS3009</name>
</gene>
<name>A0A916E0D7_9GLOM</name>
<organism evidence="1 2">
    <name type="scientific">Rhizophagus irregularis</name>
    <dbReference type="NCBI Taxonomy" id="588596"/>
    <lineage>
        <taxon>Eukaryota</taxon>
        <taxon>Fungi</taxon>
        <taxon>Fungi incertae sedis</taxon>
        <taxon>Mucoromycota</taxon>
        <taxon>Glomeromycotina</taxon>
        <taxon>Glomeromycetes</taxon>
        <taxon>Glomerales</taxon>
        <taxon>Glomeraceae</taxon>
        <taxon>Rhizophagus</taxon>
    </lineage>
</organism>
<dbReference type="VEuPathDB" id="FungiDB:RhiirFUN_007204"/>
<reference evidence="1" key="1">
    <citation type="submission" date="2020-05" db="EMBL/GenBank/DDBJ databases">
        <authorList>
            <person name="Rincon C."/>
            <person name="Sanders R I."/>
            <person name="Robbins C."/>
            <person name="Chaturvedi A."/>
        </authorList>
    </citation>
    <scope>NUCLEOTIDE SEQUENCE</scope>
    <source>
        <strain evidence="1">CHB12</strain>
    </source>
</reference>
<comment type="caution">
    <text evidence="1">The sequence shown here is derived from an EMBL/GenBank/DDBJ whole genome shotgun (WGS) entry which is preliminary data.</text>
</comment>
<proteinExistence type="predicted"/>
<dbReference type="OrthoDB" id="10299211at2759"/>
<evidence type="ECO:0000313" key="2">
    <source>
        <dbReference type="Proteomes" id="UP000684084"/>
    </source>
</evidence>